<reference evidence="3" key="1">
    <citation type="submission" date="2016-06" db="UniProtKB">
        <authorList>
            <consortium name="WormBaseParasite"/>
        </authorList>
    </citation>
    <scope>IDENTIFICATION</scope>
</reference>
<keyword evidence="2" id="KW-1185">Reference proteome</keyword>
<sequence length="163" mass="17178">MDQTIVGPGIDAEQQVDVAAAPTPTGTEMFDDNSPNENDKAACVTTVEVDVENSAYTILCHSDGLNASDKQCESVPCSPRVIAGRRGSGGGKSMVNADMSLPFICSFDKLCLATLDANGQCLDAQGHAIISRYNVDTVSRDLLPSSGICWALMQLACMTQCLV</sequence>
<organism evidence="3">
    <name type="scientific">Gongylonema pulchrum</name>
    <dbReference type="NCBI Taxonomy" id="637853"/>
    <lineage>
        <taxon>Eukaryota</taxon>
        <taxon>Metazoa</taxon>
        <taxon>Ecdysozoa</taxon>
        <taxon>Nematoda</taxon>
        <taxon>Chromadorea</taxon>
        <taxon>Rhabditida</taxon>
        <taxon>Spirurina</taxon>
        <taxon>Spiruromorpha</taxon>
        <taxon>Spiruroidea</taxon>
        <taxon>Gongylonematidae</taxon>
        <taxon>Gongylonema</taxon>
    </lineage>
</organism>
<dbReference type="EMBL" id="UYRT01003093">
    <property type="protein sequence ID" value="VDK32599.1"/>
    <property type="molecule type" value="Genomic_DNA"/>
</dbReference>
<accession>A0A183D0D0</accession>
<proteinExistence type="predicted"/>
<reference evidence="1 2" key="2">
    <citation type="submission" date="2018-11" db="EMBL/GenBank/DDBJ databases">
        <authorList>
            <consortium name="Pathogen Informatics"/>
        </authorList>
    </citation>
    <scope>NUCLEOTIDE SEQUENCE [LARGE SCALE GENOMIC DNA]</scope>
</reference>
<evidence type="ECO:0000313" key="2">
    <source>
        <dbReference type="Proteomes" id="UP000271098"/>
    </source>
</evidence>
<dbReference type="AlphaFoldDB" id="A0A183D0D0"/>
<gene>
    <name evidence="1" type="ORF">GPUH_LOCUS2170</name>
</gene>
<evidence type="ECO:0000313" key="3">
    <source>
        <dbReference type="WBParaSite" id="GPUH_0000217601-mRNA-1"/>
    </source>
</evidence>
<evidence type="ECO:0000313" key="1">
    <source>
        <dbReference type="EMBL" id="VDK32599.1"/>
    </source>
</evidence>
<protein>
    <submittedName>
        <fullName evidence="3">Late endosomal/lysosomal adaptor and MAPK and MTOR activator 5</fullName>
    </submittedName>
</protein>
<name>A0A183D0D0_9BILA</name>
<dbReference type="WBParaSite" id="GPUH_0000217601-mRNA-1">
    <property type="protein sequence ID" value="GPUH_0000217601-mRNA-1"/>
    <property type="gene ID" value="GPUH_0000217601"/>
</dbReference>
<dbReference type="Proteomes" id="UP000271098">
    <property type="component" value="Unassembled WGS sequence"/>
</dbReference>